<evidence type="ECO:0000256" key="4">
    <source>
        <dbReference type="ARBA" id="ARBA00022448"/>
    </source>
</evidence>
<organism evidence="17 18">
    <name type="scientific">Callorhinchus milii</name>
    <name type="common">Ghost shark</name>
    <dbReference type="NCBI Taxonomy" id="7868"/>
    <lineage>
        <taxon>Eukaryota</taxon>
        <taxon>Metazoa</taxon>
        <taxon>Chordata</taxon>
        <taxon>Craniata</taxon>
        <taxon>Vertebrata</taxon>
        <taxon>Chondrichthyes</taxon>
        <taxon>Holocephali</taxon>
        <taxon>Chimaeriformes</taxon>
        <taxon>Callorhinchidae</taxon>
        <taxon>Callorhinchus</taxon>
    </lineage>
</organism>
<evidence type="ECO:0000313" key="18">
    <source>
        <dbReference type="Proteomes" id="UP000314986"/>
    </source>
</evidence>
<keyword evidence="18" id="KW-1185">Reference proteome</keyword>
<dbReference type="GO" id="GO:0051560">
    <property type="term" value="P:mitochondrial calcium ion homeostasis"/>
    <property type="evidence" value="ECO:0007669"/>
    <property type="project" value="UniProtKB-UniRule"/>
</dbReference>
<comment type="function">
    <text evidence="15">Essential regulatory subunit of the mitochondrial calcium uniporter complex (uniplex), a complex that mediates calcium uptake into mitochondria.</text>
</comment>
<reference evidence="17" key="5">
    <citation type="submission" date="2025-09" db="UniProtKB">
        <authorList>
            <consortium name="Ensembl"/>
        </authorList>
    </citation>
    <scope>IDENTIFICATION</scope>
</reference>
<keyword evidence="11 15" id="KW-0406">Ion transport</keyword>
<dbReference type="KEGG" id="cmk:103172986"/>
<dbReference type="CTD" id="100000862"/>
<reference evidence="18" key="1">
    <citation type="journal article" date="2006" name="Science">
        <title>Ancient noncoding elements conserved in the human genome.</title>
        <authorList>
            <person name="Venkatesh B."/>
            <person name="Kirkness E.F."/>
            <person name="Loh Y.H."/>
            <person name="Halpern A.L."/>
            <person name="Lee A.P."/>
            <person name="Johnson J."/>
            <person name="Dandona N."/>
            <person name="Viswanathan L.D."/>
            <person name="Tay A."/>
            <person name="Venter J.C."/>
            <person name="Strausberg R.L."/>
            <person name="Brenner S."/>
        </authorList>
    </citation>
    <scope>NUCLEOTIDE SEQUENCE [LARGE SCALE GENOMIC DNA]</scope>
</reference>
<name>A0A4W3GZI8_CALMI</name>
<evidence type="ECO:0000313" key="17">
    <source>
        <dbReference type="Ensembl" id="ENSCMIP00000003259.1"/>
    </source>
</evidence>
<evidence type="ECO:0000256" key="7">
    <source>
        <dbReference type="ARBA" id="ARBA00022792"/>
    </source>
</evidence>
<sequence>MAAALGRCWLRRSLRGVGAPLGAQGPRGLLLRRPVAPGPQGPPRAALTTSNGAILPKPDKMSFGLMKVMVVVVPFLYLGTQISKSFASVLEEHDIFVPVDDDDDD</sequence>
<feature type="region of interest" description="Disordered" evidence="16">
    <location>
        <begin position="19"/>
        <end position="51"/>
    </location>
</feature>
<evidence type="ECO:0000256" key="13">
    <source>
        <dbReference type="ARBA" id="ARBA00023136"/>
    </source>
</evidence>
<reference evidence="18" key="2">
    <citation type="journal article" date="2007" name="PLoS Biol.">
        <title>Survey sequencing and comparative analysis of the elephant shark (Callorhinchus milii) genome.</title>
        <authorList>
            <person name="Venkatesh B."/>
            <person name="Kirkness E.F."/>
            <person name="Loh Y.H."/>
            <person name="Halpern A.L."/>
            <person name="Lee A.P."/>
            <person name="Johnson J."/>
            <person name="Dandona N."/>
            <person name="Viswanathan L.D."/>
            <person name="Tay A."/>
            <person name="Venter J.C."/>
            <person name="Strausberg R.L."/>
            <person name="Brenner S."/>
        </authorList>
    </citation>
    <scope>NUCLEOTIDE SEQUENCE [LARGE SCALE GENOMIC DNA]</scope>
</reference>
<evidence type="ECO:0000256" key="12">
    <source>
        <dbReference type="ARBA" id="ARBA00023128"/>
    </source>
</evidence>
<dbReference type="OrthoDB" id="10039145at2759"/>
<evidence type="ECO:0000256" key="15">
    <source>
        <dbReference type="RuleBase" id="RU369077"/>
    </source>
</evidence>
<evidence type="ECO:0000256" key="1">
    <source>
        <dbReference type="ARBA" id="ARBA00004434"/>
    </source>
</evidence>
<keyword evidence="5 15" id="KW-0109">Calcium transport</keyword>
<evidence type="ECO:0000256" key="6">
    <source>
        <dbReference type="ARBA" id="ARBA00022692"/>
    </source>
</evidence>
<dbReference type="PANTHER" id="PTHR33904">
    <property type="entry name" value="ESSENTIAL MCU REGULATOR, MITOCHONDRIAL"/>
    <property type="match status" value="1"/>
</dbReference>
<evidence type="ECO:0000256" key="2">
    <source>
        <dbReference type="ARBA" id="ARBA00008958"/>
    </source>
</evidence>
<evidence type="ECO:0000256" key="16">
    <source>
        <dbReference type="SAM" id="MobiDB-lite"/>
    </source>
</evidence>
<keyword evidence="6" id="KW-0812">Transmembrane</keyword>
<keyword evidence="13" id="KW-0472">Membrane</keyword>
<keyword evidence="10" id="KW-1133">Transmembrane helix</keyword>
<evidence type="ECO:0000256" key="9">
    <source>
        <dbReference type="ARBA" id="ARBA00022946"/>
    </source>
</evidence>
<dbReference type="InParanoid" id="A0A4W3GZI8"/>
<keyword evidence="12 15" id="KW-0496">Mitochondrion</keyword>
<dbReference type="Ensembl" id="ENSCMIT00000003381.1">
    <property type="protein sequence ID" value="ENSCMIP00000003259.1"/>
    <property type="gene ID" value="ENSCMIG00000001942.1"/>
</dbReference>
<keyword evidence="7 15" id="KW-0999">Mitochondrion inner membrane</keyword>
<evidence type="ECO:0000256" key="11">
    <source>
        <dbReference type="ARBA" id="ARBA00023065"/>
    </source>
</evidence>
<gene>
    <name evidence="17" type="primary">smdt1b</name>
</gene>
<evidence type="ECO:0000256" key="10">
    <source>
        <dbReference type="ARBA" id="ARBA00022989"/>
    </source>
</evidence>
<dbReference type="GO" id="GO:0036444">
    <property type="term" value="P:calcium import into the mitochondrion"/>
    <property type="evidence" value="ECO:0007669"/>
    <property type="project" value="UniProtKB-UniRule"/>
</dbReference>
<comment type="subunit">
    <text evidence="15">Component of the uniplex complex. Interacts (via the transmembrane region) with MCU (via the first transmembrane region); the interaction is direct.</text>
</comment>
<protein>
    <recommendedName>
        <fullName evidence="3 15">Essential MCU regulator, mitochondrial</fullName>
    </recommendedName>
    <alternativeName>
        <fullName evidence="14 15">Single-pass membrane protein with aspartate-rich tail 1, mitochondrial</fullName>
    </alternativeName>
</protein>
<dbReference type="Pfam" id="PF10161">
    <property type="entry name" value="DDDD"/>
    <property type="match status" value="1"/>
</dbReference>
<keyword evidence="9 15" id="KW-0809">Transit peptide</keyword>
<dbReference type="Proteomes" id="UP000314986">
    <property type="component" value="Unassembled WGS sequence"/>
</dbReference>
<comment type="subcellular location">
    <subcellularLocation>
        <location evidence="1 15">Mitochondrion inner membrane</location>
        <topology evidence="1 15">Single-pass membrane protein</topology>
    </subcellularLocation>
</comment>
<keyword evidence="4 15" id="KW-0813">Transport</keyword>
<dbReference type="OMA" id="WRATTRC"/>
<reference evidence="18" key="3">
    <citation type="journal article" date="2014" name="Nature">
        <title>Elephant shark genome provides unique insights into gnathostome evolution.</title>
        <authorList>
            <consortium name="International Elephant Shark Genome Sequencing Consortium"/>
            <person name="Venkatesh B."/>
            <person name="Lee A.P."/>
            <person name="Ravi V."/>
            <person name="Maurya A.K."/>
            <person name="Lian M.M."/>
            <person name="Swann J.B."/>
            <person name="Ohta Y."/>
            <person name="Flajnik M.F."/>
            <person name="Sutoh Y."/>
            <person name="Kasahara M."/>
            <person name="Hoon S."/>
            <person name="Gangu V."/>
            <person name="Roy S.W."/>
            <person name="Irimia M."/>
            <person name="Korzh V."/>
            <person name="Kondrychyn I."/>
            <person name="Lim Z.W."/>
            <person name="Tay B.H."/>
            <person name="Tohari S."/>
            <person name="Kong K.W."/>
            <person name="Ho S."/>
            <person name="Lorente-Galdos B."/>
            <person name="Quilez J."/>
            <person name="Marques-Bonet T."/>
            <person name="Raney B.J."/>
            <person name="Ingham P.W."/>
            <person name="Tay A."/>
            <person name="Hillier L.W."/>
            <person name="Minx P."/>
            <person name="Boehm T."/>
            <person name="Wilson R.K."/>
            <person name="Brenner S."/>
            <person name="Warren W.C."/>
        </authorList>
    </citation>
    <scope>NUCLEOTIDE SEQUENCE [LARGE SCALE GENOMIC DNA]</scope>
</reference>
<dbReference type="PANTHER" id="PTHR33904:SF1">
    <property type="entry name" value="ESSENTIAL MCU REGULATOR, MITOCHONDRIAL"/>
    <property type="match status" value="1"/>
</dbReference>
<dbReference type="InterPro" id="IPR018782">
    <property type="entry name" value="MCU_reg"/>
</dbReference>
<dbReference type="GO" id="GO:1990246">
    <property type="term" value="C:uniplex complex"/>
    <property type="evidence" value="ECO:0007669"/>
    <property type="project" value="UniProtKB-UniRule"/>
</dbReference>
<reference evidence="17" key="4">
    <citation type="submission" date="2025-08" db="UniProtKB">
        <authorList>
            <consortium name="Ensembl"/>
        </authorList>
    </citation>
    <scope>IDENTIFICATION</scope>
</reference>
<accession>A0A4W3GZI8</accession>
<evidence type="ECO:0000256" key="14">
    <source>
        <dbReference type="ARBA" id="ARBA00031235"/>
    </source>
</evidence>
<evidence type="ECO:0000256" key="8">
    <source>
        <dbReference type="ARBA" id="ARBA00022837"/>
    </source>
</evidence>
<evidence type="ECO:0000256" key="3">
    <source>
        <dbReference type="ARBA" id="ARBA00022180"/>
    </source>
</evidence>
<dbReference type="GeneID" id="103172986"/>
<comment type="similarity">
    <text evidence="2 15">Belongs to the SMDT1/EMRE family.</text>
</comment>
<dbReference type="STRING" id="7868.ENSCMIP00000003259"/>
<keyword evidence="8 15" id="KW-0106">Calcium</keyword>
<evidence type="ECO:0000256" key="5">
    <source>
        <dbReference type="ARBA" id="ARBA00022568"/>
    </source>
</evidence>
<proteinExistence type="inferred from homology"/>
<dbReference type="AlphaFoldDB" id="A0A4W3GZI8"/>
<dbReference type="GeneTree" id="ENSGT00390000017489"/>
<dbReference type="RefSeq" id="XP_007883856.1">
    <property type="nucleotide sequence ID" value="XM_007885665.2"/>
</dbReference>
<dbReference type="FunCoup" id="A0A4W3GZI8">
    <property type="interactions" value="154"/>
</dbReference>